<evidence type="ECO:0000256" key="4">
    <source>
        <dbReference type="ARBA" id="ARBA00022516"/>
    </source>
</evidence>
<dbReference type="PANTHER" id="PTHR45266:SF3">
    <property type="entry name" value="OXALOACETATE DECARBOXYLASE ALPHA CHAIN"/>
    <property type="match status" value="1"/>
</dbReference>
<proteinExistence type="predicted"/>
<dbReference type="CDD" id="cd06850">
    <property type="entry name" value="biotinyl_domain"/>
    <property type="match status" value="1"/>
</dbReference>
<evidence type="ECO:0000313" key="12">
    <source>
        <dbReference type="EMBL" id="KAF1022379.1"/>
    </source>
</evidence>
<dbReference type="Gene3D" id="2.40.50.100">
    <property type="match status" value="1"/>
</dbReference>
<dbReference type="AlphaFoldDB" id="A0A7V8JQY1"/>
<organism evidence="12 13">
    <name type="scientific">Paracidovorax wautersii</name>
    <dbReference type="NCBI Taxonomy" id="1177982"/>
    <lineage>
        <taxon>Bacteria</taxon>
        <taxon>Pseudomonadati</taxon>
        <taxon>Pseudomonadota</taxon>
        <taxon>Betaproteobacteria</taxon>
        <taxon>Burkholderiales</taxon>
        <taxon>Comamonadaceae</taxon>
        <taxon>Paracidovorax</taxon>
    </lineage>
</organism>
<gene>
    <name evidence="12" type="primary">accB_1</name>
    <name evidence="12" type="ORF">GAK30_01163</name>
</gene>
<evidence type="ECO:0000256" key="6">
    <source>
        <dbReference type="ARBA" id="ARBA00023098"/>
    </source>
</evidence>
<keyword evidence="5 9" id="KW-0276">Fatty acid metabolism</keyword>
<dbReference type="PROSITE" id="PS50968">
    <property type="entry name" value="BIOTINYL_LIPOYL"/>
    <property type="match status" value="1"/>
</dbReference>
<dbReference type="InterPro" id="IPR000089">
    <property type="entry name" value="Biotin_lipoyl"/>
</dbReference>
<dbReference type="InterPro" id="IPR001882">
    <property type="entry name" value="Biotin_BS"/>
</dbReference>
<comment type="function">
    <text evidence="1 9">This protein is a component of the acetyl coenzyme A carboxylase complex; first, biotin carboxylase catalyzes the carboxylation of the carrier protein and then the transcarboxylase transfers the carboxyl group to form malonyl-CoA.</text>
</comment>
<comment type="pathway">
    <text evidence="2 9">Lipid metabolism; fatty acid biosynthesis.</text>
</comment>
<evidence type="ECO:0000256" key="9">
    <source>
        <dbReference type="RuleBase" id="RU364072"/>
    </source>
</evidence>
<evidence type="ECO:0000256" key="7">
    <source>
        <dbReference type="ARBA" id="ARBA00023160"/>
    </source>
</evidence>
<feature type="region of interest" description="Disordered" evidence="10">
    <location>
        <begin position="41"/>
        <end position="73"/>
    </location>
</feature>
<dbReference type="Proteomes" id="UP000461670">
    <property type="component" value="Unassembled WGS sequence"/>
</dbReference>
<dbReference type="PROSITE" id="PS00188">
    <property type="entry name" value="BIOTIN"/>
    <property type="match status" value="1"/>
</dbReference>
<evidence type="ECO:0000256" key="3">
    <source>
        <dbReference type="ARBA" id="ARBA00017562"/>
    </source>
</evidence>
<evidence type="ECO:0000256" key="1">
    <source>
        <dbReference type="ARBA" id="ARBA00003761"/>
    </source>
</evidence>
<accession>A0A7V8JQY1</accession>
<dbReference type="UniPathway" id="UPA00094"/>
<name>A0A7V8JQY1_9BURK</name>
<comment type="caution">
    <text evidence="12">The sequence shown here is derived from an EMBL/GenBank/DDBJ whole genome shotgun (WGS) entry which is preliminary data.</text>
</comment>
<dbReference type="GO" id="GO:0009317">
    <property type="term" value="C:acetyl-CoA carboxylase complex"/>
    <property type="evidence" value="ECO:0007669"/>
    <property type="project" value="InterPro"/>
</dbReference>
<dbReference type="InterPro" id="IPR011053">
    <property type="entry name" value="Single_hybrid_motif"/>
</dbReference>
<sequence>MDLPEIKTLIDAMAASDLGEMEFRRGDTVLRLRRKGTAMAAPVAPTAAAPVAARQDAPPDSAPLPADAPPPGAAPAHVCSPLYGVLHWRPAPDAPPFVAVGQTVKAGQVVCVIEAMKVFNEVQADRDGTVSALLAESGQEVESGQALLQLD</sequence>
<keyword evidence="4 9" id="KW-0444">Lipid biosynthesis</keyword>
<dbReference type="PANTHER" id="PTHR45266">
    <property type="entry name" value="OXALOACETATE DECARBOXYLASE ALPHA CHAIN"/>
    <property type="match status" value="1"/>
</dbReference>
<reference evidence="13" key="1">
    <citation type="journal article" date="2020" name="MBio">
        <title>Horizontal gene transfer to a defensive symbiont with a reduced genome amongst a multipartite beetle microbiome.</title>
        <authorList>
            <person name="Waterworth S.C."/>
            <person name="Florez L.V."/>
            <person name="Rees E.R."/>
            <person name="Hertweck C."/>
            <person name="Kaltenpoth M."/>
            <person name="Kwan J.C."/>
        </authorList>
    </citation>
    <scope>NUCLEOTIDE SEQUENCE [LARGE SCALE GENOMIC DNA]</scope>
</reference>
<dbReference type="PRINTS" id="PR01071">
    <property type="entry name" value="ACOABIOTINCC"/>
</dbReference>
<dbReference type="GO" id="GO:0003989">
    <property type="term" value="F:acetyl-CoA carboxylase activity"/>
    <property type="evidence" value="ECO:0007669"/>
    <property type="project" value="InterPro"/>
</dbReference>
<protein>
    <recommendedName>
        <fullName evidence="3 9">Biotin carboxyl carrier protein of acetyl-CoA carboxylase</fullName>
    </recommendedName>
</protein>
<dbReference type="InterPro" id="IPR050709">
    <property type="entry name" value="Biotin_Carboxyl_Carrier/Decarb"/>
</dbReference>
<keyword evidence="7 9" id="KW-0275">Fatty acid biosynthesis</keyword>
<dbReference type="InterPro" id="IPR001249">
    <property type="entry name" value="AcCoA_biotinCC"/>
</dbReference>
<dbReference type="NCBIfam" id="TIGR00531">
    <property type="entry name" value="BCCP"/>
    <property type="match status" value="1"/>
</dbReference>
<feature type="domain" description="Lipoyl-binding" evidence="11">
    <location>
        <begin position="65"/>
        <end position="151"/>
    </location>
</feature>
<dbReference type="GO" id="GO:0006633">
    <property type="term" value="P:fatty acid biosynthetic process"/>
    <property type="evidence" value="ECO:0007669"/>
    <property type="project" value="UniProtKB-UniPathway"/>
</dbReference>
<keyword evidence="6 9" id="KW-0443">Lipid metabolism</keyword>
<feature type="compositionally biased region" description="Low complexity" evidence="10">
    <location>
        <begin position="41"/>
        <end position="59"/>
    </location>
</feature>
<evidence type="ECO:0000313" key="13">
    <source>
        <dbReference type="Proteomes" id="UP000461670"/>
    </source>
</evidence>
<dbReference type="SUPFAM" id="SSF51230">
    <property type="entry name" value="Single hybrid motif"/>
    <property type="match status" value="1"/>
</dbReference>
<evidence type="ECO:0000259" key="11">
    <source>
        <dbReference type="PROSITE" id="PS50968"/>
    </source>
</evidence>
<dbReference type="EMBL" id="WNDQ01000012">
    <property type="protein sequence ID" value="KAF1022379.1"/>
    <property type="molecule type" value="Genomic_DNA"/>
</dbReference>
<keyword evidence="8 9" id="KW-0092">Biotin</keyword>
<dbReference type="Pfam" id="PF00364">
    <property type="entry name" value="Biotin_lipoyl"/>
    <property type="match status" value="1"/>
</dbReference>
<feature type="compositionally biased region" description="Pro residues" evidence="10">
    <location>
        <begin position="60"/>
        <end position="73"/>
    </location>
</feature>
<evidence type="ECO:0000256" key="10">
    <source>
        <dbReference type="SAM" id="MobiDB-lite"/>
    </source>
</evidence>
<evidence type="ECO:0000256" key="2">
    <source>
        <dbReference type="ARBA" id="ARBA00005194"/>
    </source>
</evidence>
<evidence type="ECO:0000256" key="5">
    <source>
        <dbReference type="ARBA" id="ARBA00022832"/>
    </source>
</evidence>
<evidence type="ECO:0000256" key="8">
    <source>
        <dbReference type="ARBA" id="ARBA00023267"/>
    </source>
</evidence>